<accession>V5CKL5</accession>
<dbReference type="AlphaFoldDB" id="V5CKL5"/>
<evidence type="ECO:0000256" key="1">
    <source>
        <dbReference type="SAM" id="Phobius"/>
    </source>
</evidence>
<evidence type="ECO:0000313" key="3">
    <source>
        <dbReference type="Proteomes" id="UP000017861"/>
    </source>
</evidence>
<evidence type="ECO:0000313" key="2">
    <source>
        <dbReference type="EMBL" id="ESS55926.1"/>
    </source>
</evidence>
<keyword evidence="1" id="KW-1133">Transmembrane helix</keyword>
<dbReference type="Proteomes" id="UP000017861">
    <property type="component" value="Unassembled WGS sequence"/>
</dbReference>
<keyword evidence="1" id="KW-0812">Transmembrane</keyword>
<proteinExistence type="predicted"/>
<protein>
    <submittedName>
        <fullName evidence="2">Uncharacterized protein</fullName>
    </submittedName>
</protein>
<name>V5CKL5_TRYCR</name>
<comment type="caution">
    <text evidence="2">The sequence shown here is derived from an EMBL/GenBank/DDBJ whole genome shotgun (WGS) entry which is preliminary data.</text>
</comment>
<gene>
    <name evidence="2" type="ORF">TCDM_12576</name>
</gene>
<reference evidence="2 3" key="1">
    <citation type="journal article" date="2014" name="Genome Announc.">
        <title>Trypanosoma cruzi Clone Dm28c Draft Genome Sequence.</title>
        <authorList>
            <person name="Grisard E.C."/>
            <person name="Teixeira S.M."/>
            <person name="de Almeida L.G."/>
            <person name="Stoco P.H."/>
            <person name="Gerber A.L."/>
            <person name="Talavera-Lopez C."/>
            <person name="Lima O.C."/>
            <person name="Andersson B."/>
            <person name="de Vasconcelos A.T."/>
        </authorList>
    </citation>
    <scope>NUCLEOTIDE SEQUENCE [LARGE SCALE GENOMIC DNA]</scope>
    <source>
        <strain evidence="2 3">Dm28c</strain>
    </source>
</reference>
<keyword evidence="1" id="KW-0472">Membrane</keyword>
<dbReference type="EMBL" id="AYLP01000619">
    <property type="protein sequence ID" value="ESS55926.1"/>
    <property type="molecule type" value="Genomic_DNA"/>
</dbReference>
<organism evidence="2 3">
    <name type="scientific">Trypanosoma cruzi Dm28c</name>
    <dbReference type="NCBI Taxonomy" id="1416333"/>
    <lineage>
        <taxon>Eukaryota</taxon>
        <taxon>Discoba</taxon>
        <taxon>Euglenozoa</taxon>
        <taxon>Kinetoplastea</taxon>
        <taxon>Metakinetoplastina</taxon>
        <taxon>Trypanosomatida</taxon>
        <taxon>Trypanosomatidae</taxon>
        <taxon>Trypanosoma</taxon>
        <taxon>Schizotrypanum</taxon>
    </lineage>
</organism>
<feature type="transmembrane region" description="Helical" evidence="1">
    <location>
        <begin position="29"/>
        <end position="47"/>
    </location>
</feature>
<sequence>MEGQTVEAHVTIFLILFSDKICRQFLEQHGSWVLFVWFFFFFIFVCSRNRGRHFSFFLFFFSSLQSVRCGRVRMNFFKF</sequence>
<dbReference type="VEuPathDB" id="TriTrypDB:TCDM_12576"/>